<dbReference type="NCBIfam" id="TIGR01690">
    <property type="entry name" value="ICE_RAQPRD"/>
    <property type="match status" value="1"/>
</dbReference>
<proteinExistence type="predicted"/>
<reference evidence="3 4" key="1">
    <citation type="submission" date="2016-10" db="EMBL/GenBank/DDBJ databases">
        <title>Rodentibacter gen. nov. and new species.</title>
        <authorList>
            <person name="Christensen H."/>
        </authorList>
    </citation>
    <scope>NUCLEOTIDE SEQUENCE [LARGE SCALE GENOMIC DNA]</scope>
    <source>
        <strain evidence="3 4">Ppn418</strain>
    </source>
</reference>
<evidence type="ECO:0000313" key="3">
    <source>
        <dbReference type="EMBL" id="OOF38271.1"/>
    </source>
</evidence>
<accession>A0A1V3IDP6</accession>
<feature type="coiled-coil region" evidence="1">
    <location>
        <begin position="19"/>
        <end position="49"/>
    </location>
</feature>
<keyword evidence="1" id="KW-0175">Coiled coil</keyword>
<evidence type="ECO:0000313" key="4">
    <source>
        <dbReference type="Proteomes" id="UP000189426"/>
    </source>
</evidence>
<gene>
    <name evidence="3" type="ORF">BKK47_09735</name>
</gene>
<dbReference type="EMBL" id="MLHG01000070">
    <property type="protein sequence ID" value="OOF38271.1"/>
    <property type="molecule type" value="Genomic_DNA"/>
</dbReference>
<dbReference type="Proteomes" id="UP000189426">
    <property type="component" value="Unassembled WGS sequence"/>
</dbReference>
<dbReference type="InterPro" id="IPR019110">
    <property type="entry name" value="Uncharacterised_RAQPRD"/>
</dbReference>
<feature type="signal peptide" evidence="2">
    <location>
        <begin position="1"/>
        <end position="23"/>
    </location>
</feature>
<dbReference type="AlphaFoldDB" id="A0A1V3IDP6"/>
<evidence type="ECO:0008006" key="5">
    <source>
        <dbReference type="Google" id="ProtNLM"/>
    </source>
</evidence>
<keyword evidence="4" id="KW-1185">Reference proteome</keyword>
<comment type="caution">
    <text evidence="3">The sequence shown here is derived from an EMBL/GenBank/DDBJ whole genome shotgun (WGS) entry which is preliminary data.</text>
</comment>
<feature type="chain" id="PRO_5012573005" description="Conjugal transfer protein" evidence="2">
    <location>
        <begin position="24"/>
        <end position="112"/>
    </location>
</feature>
<name>A0A1V3IDP6_9PAST</name>
<dbReference type="STRING" id="1908257.BKK47_09735"/>
<dbReference type="Pfam" id="PF09686">
    <property type="entry name" value="Plasmid_RAQPRD"/>
    <property type="match status" value="1"/>
</dbReference>
<protein>
    <recommendedName>
        <fullName evidence="5">Conjugal transfer protein</fullName>
    </recommendedName>
</protein>
<evidence type="ECO:0000256" key="1">
    <source>
        <dbReference type="SAM" id="Coils"/>
    </source>
</evidence>
<evidence type="ECO:0000256" key="2">
    <source>
        <dbReference type="SAM" id="SignalP"/>
    </source>
</evidence>
<keyword evidence="2" id="KW-0732">Signal</keyword>
<organism evidence="3 4">
    <name type="scientific">Rodentibacter mrazii</name>
    <dbReference type="NCBI Taxonomy" id="1908257"/>
    <lineage>
        <taxon>Bacteria</taxon>
        <taxon>Pseudomonadati</taxon>
        <taxon>Pseudomonadota</taxon>
        <taxon>Gammaproteobacteria</taxon>
        <taxon>Pasteurellales</taxon>
        <taxon>Pasteurellaceae</taxon>
        <taxon>Rodentibacter</taxon>
    </lineage>
</organism>
<sequence length="112" mass="12381">MLMNTLGKAVLVAVSMVVLNVQATEKEQLAQAIKQLEAAQLSLKRAATEAKTSAKNREYFDYRAVTQDINAIKSGIHQYINPSRAIPRDPNAFRTLKEDYTKLRTQGGSSGK</sequence>